<dbReference type="HAMAP" id="MF_00013">
    <property type="entry name" value="LipB"/>
    <property type="match status" value="1"/>
</dbReference>
<comment type="miscellaneous">
    <text evidence="5">In the reaction, the free carboxyl group of octanoic acid is attached via an amide linkage to the epsilon-amino group of a specific lysine residue of lipoyl domains of lipoate-dependent enzymes.</text>
</comment>
<protein>
    <recommendedName>
        <fullName evidence="5 6">Octanoyltransferase</fullName>
        <ecNumber evidence="5 6">2.3.1.181</ecNumber>
    </recommendedName>
    <alternativeName>
        <fullName evidence="5">Lipoate-protein ligase B</fullName>
    </alternativeName>
    <alternativeName>
        <fullName evidence="5">Lipoyl/octanoyl transferase</fullName>
    </alternativeName>
    <alternativeName>
        <fullName evidence="5">Octanoyl-[acyl-carrier-protein]-protein N-octanoyltransferase</fullName>
    </alternativeName>
</protein>
<evidence type="ECO:0000313" key="8">
    <source>
        <dbReference type="EMBL" id="UNM94974.1"/>
    </source>
</evidence>
<dbReference type="EMBL" id="CP093379">
    <property type="protein sequence ID" value="UNM94974.1"/>
    <property type="molecule type" value="Genomic_DNA"/>
</dbReference>
<dbReference type="CDD" id="cd16444">
    <property type="entry name" value="LipB"/>
    <property type="match status" value="1"/>
</dbReference>
<feature type="site" description="Lowers pKa of active site Cys" evidence="5">
    <location>
        <position position="130"/>
    </location>
</feature>
<dbReference type="Proteomes" id="UP000829542">
    <property type="component" value="Chromosome"/>
</dbReference>
<dbReference type="Pfam" id="PF21948">
    <property type="entry name" value="LplA-B_cat"/>
    <property type="match status" value="1"/>
</dbReference>
<feature type="binding site" evidence="5">
    <location>
        <begin position="133"/>
        <end position="135"/>
    </location>
    <ligand>
        <name>substrate</name>
    </ligand>
</feature>
<accession>A0ABY3WWH8</accession>
<dbReference type="NCBIfam" id="TIGR00214">
    <property type="entry name" value="lipB"/>
    <property type="match status" value="1"/>
</dbReference>
<organism evidence="8 9">
    <name type="scientific">Ignatzschineria rhizosphaerae</name>
    <dbReference type="NCBI Taxonomy" id="2923279"/>
    <lineage>
        <taxon>Bacteria</taxon>
        <taxon>Pseudomonadati</taxon>
        <taxon>Pseudomonadota</taxon>
        <taxon>Gammaproteobacteria</taxon>
        <taxon>Cardiobacteriales</taxon>
        <taxon>Ignatzschineriaceae</taxon>
        <taxon>Ignatzschineria</taxon>
    </lineage>
</organism>
<comment type="subcellular location">
    <subcellularLocation>
        <location evidence="5">Cytoplasm</location>
    </subcellularLocation>
</comment>
<evidence type="ECO:0000256" key="4">
    <source>
        <dbReference type="ARBA" id="ARBA00024732"/>
    </source>
</evidence>
<comment type="pathway">
    <text evidence="1 5 6">Protein modification; protein lipoylation via endogenous pathway; protein N(6)-(lipoyl)lysine from octanoyl-[acyl-carrier-protein]: step 1/2.</text>
</comment>
<gene>
    <name evidence="5 8" type="primary">lipB</name>
    <name evidence="8" type="ORF">MMG00_06890</name>
</gene>
<dbReference type="RefSeq" id="WP_242146756.1">
    <property type="nucleotide sequence ID" value="NZ_CP093379.1"/>
</dbReference>
<dbReference type="InterPro" id="IPR020605">
    <property type="entry name" value="Octanoyltransferase_CS"/>
</dbReference>
<dbReference type="Gene3D" id="3.30.930.10">
    <property type="entry name" value="Bira Bifunctional Protein, Domain 2"/>
    <property type="match status" value="1"/>
</dbReference>
<dbReference type="InterPro" id="IPR000544">
    <property type="entry name" value="Octanoyltransferase"/>
</dbReference>
<comment type="similarity">
    <text evidence="5 6">Belongs to the LipB family.</text>
</comment>
<sequence length="206" mass="22694">MKVRYLGLKPYAEVYEAMKSFTETRTPEIEDELWIVEHPSVYTQGQNGKPEHILNACNIPIVQVDRGGQVTYHGPGQVVIYTLINFKARNCGVRSLVRALENAIIATLKDYGIEGAGDVDAPGVYVDGKKIAALGLRIRKGSVYHGLSLNVDMDLTPFKGINPCGYSGLEVVQMADLLPHKIDILAVEAGLVDHLIFFLDEKQLSL</sequence>
<evidence type="ECO:0000313" key="9">
    <source>
        <dbReference type="Proteomes" id="UP000829542"/>
    </source>
</evidence>
<keyword evidence="2 5" id="KW-0808">Transferase</keyword>
<dbReference type="InterPro" id="IPR045864">
    <property type="entry name" value="aa-tRNA-synth_II/BPL/LPL"/>
</dbReference>
<evidence type="ECO:0000256" key="6">
    <source>
        <dbReference type="PIRNR" id="PIRNR016262"/>
    </source>
</evidence>
<dbReference type="PANTHER" id="PTHR10993">
    <property type="entry name" value="OCTANOYLTRANSFERASE"/>
    <property type="match status" value="1"/>
</dbReference>
<dbReference type="PIRSF" id="PIRSF016262">
    <property type="entry name" value="LPLase"/>
    <property type="match status" value="1"/>
</dbReference>
<dbReference type="NCBIfam" id="NF010922">
    <property type="entry name" value="PRK14342.1"/>
    <property type="match status" value="1"/>
</dbReference>
<keyword evidence="5" id="KW-0963">Cytoplasm</keyword>
<dbReference type="EC" id="2.3.1.181" evidence="5 6"/>
<dbReference type="InterPro" id="IPR004143">
    <property type="entry name" value="BPL_LPL_catalytic"/>
</dbReference>
<feature type="binding site" evidence="5">
    <location>
        <begin position="66"/>
        <end position="73"/>
    </location>
    <ligand>
        <name>substrate</name>
    </ligand>
</feature>
<evidence type="ECO:0000256" key="5">
    <source>
        <dbReference type="HAMAP-Rule" id="MF_00013"/>
    </source>
</evidence>
<evidence type="ECO:0000256" key="2">
    <source>
        <dbReference type="ARBA" id="ARBA00022679"/>
    </source>
</evidence>
<dbReference type="PANTHER" id="PTHR10993:SF7">
    <property type="entry name" value="LIPOYLTRANSFERASE 2, MITOCHONDRIAL-RELATED"/>
    <property type="match status" value="1"/>
</dbReference>
<dbReference type="GO" id="GO:0033819">
    <property type="term" value="F:lipoyl(octanoyl) transferase activity"/>
    <property type="evidence" value="ECO:0007669"/>
    <property type="project" value="UniProtKB-EC"/>
</dbReference>
<feature type="active site" description="Acyl-thioester intermediate" evidence="5">
    <location>
        <position position="164"/>
    </location>
</feature>
<evidence type="ECO:0000256" key="1">
    <source>
        <dbReference type="ARBA" id="ARBA00004821"/>
    </source>
</evidence>
<evidence type="ECO:0000259" key="7">
    <source>
        <dbReference type="PROSITE" id="PS51733"/>
    </source>
</evidence>
<dbReference type="PROSITE" id="PS01313">
    <property type="entry name" value="LIPB"/>
    <property type="match status" value="1"/>
</dbReference>
<dbReference type="SUPFAM" id="SSF55681">
    <property type="entry name" value="Class II aaRS and biotin synthetases"/>
    <property type="match status" value="1"/>
</dbReference>
<evidence type="ECO:0000256" key="3">
    <source>
        <dbReference type="ARBA" id="ARBA00023315"/>
    </source>
</evidence>
<comment type="function">
    <text evidence="4 5 6">Catalyzes the transfer of endogenously produced octanoic acid from octanoyl-acyl-carrier-protein onto the lipoyl domains of lipoate-dependent enzymes. Lipoyl-ACP can also act as a substrate although octanoyl-ACP is likely to be the physiological substrate.</text>
</comment>
<proteinExistence type="inferred from homology"/>
<feature type="domain" description="BPL/LPL catalytic" evidence="7">
    <location>
        <begin position="27"/>
        <end position="203"/>
    </location>
</feature>
<dbReference type="PROSITE" id="PS51733">
    <property type="entry name" value="BPL_LPL_CATALYTIC"/>
    <property type="match status" value="1"/>
</dbReference>
<reference evidence="8 9" key="1">
    <citation type="submission" date="2022-03" db="EMBL/GenBank/DDBJ databases">
        <title>Ignatzschineria rhizosphaerae HR5S32.</title>
        <authorList>
            <person name="Sun J.Q."/>
            <person name="Feng J.Y."/>
        </authorList>
    </citation>
    <scope>NUCLEOTIDE SEQUENCE [LARGE SCALE GENOMIC DNA]</scope>
    <source>
        <strain evidence="8 9">HR5S32</strain>
    </source>
</reference>
<comment type="catalytic activity">
    <reaction evidence="5 6">
        <text>octanoyl-[ACP] + L-lysyl-[protein] = N(6)-octanoyl-L-lysyl-[protein] + holo-[ACP] + H(+)</text>
        <dbReference type="Rhea" id="RHEA:17665"/>
        <dbReference type="Rhea" id="RHEA-COMP:9636"/>
        <dbReference type="Rhea" id="RHEA-COMP:9685"/>
        <dbReference type="Rhea" id="RHEA-COMP:9752"/>
        <dbReference type="Rhea" id="RHEA-COMP:9928"/>
        <dbReference type="ChEBI" id="CHEBI:15378"/>
        <dbReference type="ChEBI" id="CHEBI:29969"/>
        <dbReference type="ChEBI" id="CHEBI:64479"/>
        <dbReference type="ChEBI" id="CHEBI:78463"/>
        <dbReference type="ChEBI" id="CHEBI:78809"/>
        <dbReference type="EC" id="2.3.1.181"/>
    </reaction>
</comment>
<feature type="binding site" evidence="5">
    <location>
        <begin position="146"/>
        <end position="148"/>
    </location>
    <ligand>
        <name>substrate</name>
    </ligand>
</feature>
<keyword evidence="3 5" id="KW-0012">Acyltransferase</keyword>
<keyword evidence="9" id="KW-1185">Reference proteome</keyword>
<name>A0ABY3WWH8_9GAMM</name>